<organism evidence="2 3">
    <name type="scientific">Vallitalea guaymasensis</name>
    <dbReference type="NCBI Taxonomy" id="1185412"/>
    <lineage>
        <taxon>Bacteria</taxon>
        <taxon>Bacillati</taxon>
        <taxon>Bacillota</taxon>
        <taxon>Clostridia</taxon>
        <taxon>Lachnospirales</taxon>
        <taxon>Vallitaleaceae</taxon>
        <taxon>Vallitalea</taxon>
    </lineage>
</organism>
<dbReference type="InterPro" id="IPR029058">
    <property type="entry name" value="AB_hydrolase_fold"/>
</dbReference>
<dbReference type="Proteomes" id="UP000677305">
    <property type="component" value="Chromosome"/>
</dbReference>
<keyword evidence="3" id="KW-1185">Reference proteome</keyword>
<dbReference type="EMBL" id="CP058561">
    <property type="protein sequence ID" value="QUH29775.1"/>
    <property type="molecule type" value="Genomic_DNA"/>
</dbReference>
<accession>A0A8J8MBR1</accession>
<feature type="domain" description="AB hydrolase-1" evidence="1">
    <location>
        <begin position="54"/>
        <end position="156"/>
    </location>
</feature>
<dbReference type="InterPro" id="IPR000073">
    <property type="entry name" value="AB_hydrolase_1"/>
</dbReference>
<dbReference type="PRINTS" id="PR00111">
    <property type="entry name" value="ABHYDROLASE"/>
</dbReference>
<reference evidence="2 3" key="1">
    <citation type="submission" date="2020-07" db="EMBL/GenBank/DDBJ databases">
        <title>Vallitalea guaymasensis genome.</title>
        <authorList>
            <person name="Postec A."/>
        </authorList>
    </citation>
    <scope>NUCLEOTIDE SEQUENCE [LARGE SCALE GENOMIC DNA]</scope>
    <source>
        <strain evidence="2 3">Ra1766G1</strain>
    </source>
</reference>
<evidence type="ECO:0000313" key="2">
    <source>
        <dbReference type="EMBL" id="QUH29775.1"/>
    </source>
</evidence>
<dbReference type="Gene3D" id="3.40.50.1820">
    <property type="entry name" value="alpha/beta hydrolase"/>
    <property type="match status" value="1"/>
</dbReference>
<dbReference type="PANTHER" id="PTHR46438:SF11">
    <property type="entry name" value="LIPASE-RELATED"/>
    <property type="match status" value="1"/>
</dbReference>
<evidence type="ECO:0000259" key="1">
    <source>
        <dbReference type="Pfam" id="PF00561"/>
    </source>
</evidence>
<sequence>MKTNSIYKSDKGKALIINHYDNLIQKWPVDKEIINVNTSFGNTFIIASGDVENKPIILLHGSSTNSVMWMGDVEKLSETYRVYAIDIIGEPGKSDENRPDMNGDHYGKWLDEVIDALNIEKAIIIGNSLGGWMALKYATYKPEKVEKLVLLATSGITNGKMSFMFRVMPLMLLGEKGIDRLNQIVYGNEVIPEEALEFGKLIMKHYRPRMGFLPVLTDQELCKLTMPTLYMGGENDALLPTKKIADRISRVIPKAKIRVLKNTGHVLIDVVDDVVIFLGG</sequence>
<dbReference type="Pfam" id="PF00561">
    <property type="entry name" value="Abhydrolase_1"/>
    <property type="match status" value="1"/>
</dbReference>
<dbReference type="SUPFAM" id="SSF53474">
    <property type="entry name" value="alpha/beta-Hydrolases"/>
    <property type="match status" value="1"/>
</dbReference>
<keyword evidence="2" id="KW-0378">Hydrolase</keyword>
<dbReference type="PANTHER" id="PTHR46438">
    <property type="entry name" value="ALPHA/BETA-HYDROLASES SUPERFAMILY PROTEIN"/>
    <property type="match status" value="1"/>
</dbReference>
<dbReference type="GO" id="GO:0016787">
    <property type="term" value="F:hydrolase activity"/>
    <property type="evidence" value="ECO:0007669"/>
    <property type="project" value="UniProtKB-KW"/>
</dbReference>
<dbReference type="AlphaFoldDB" id="A0A8J8MBR1"/>
<dbReference type="RefSeq" id="WP_212690030.1">
    <property type="nucleotide sequence ID" value="NZ_CP058561.1"/>
</dbReference>
<gene>
    <name evidence="2" type="ORF">HYG85_13010</name>
</gene>
<proteinExistence type="predicted"/>
<dbReference type="KEGG" id="vgu:HYG85_13010"/>
<name>A0A8J8MBR1_9FIRM</name>
<evidence type="ECO:0000313" key="3">
    <source>
        <dbReference type="Proteomes" id="UP000677305"/>
    </source>
</evidence>
<protein>
    <submittedName>
        <fullName evidence="2">Alpha/beta hydrolase</fullName>
    </submittedName>
</protein>